<evidence type="ECO:0000313" key="2">
    <source>
        <dbReference type="Proteomes" id="UP001377692"/>
    </source>
</evidence>
<sequence length="94" mass="11473">MDMKALKLFLLPWLHRDTWHTRHPNDEERFHQALRATFKELGYSIVYEQFYDAIRDVIAERTPRHELFKGKEIQHFARRAEVIGSYLFDVRTLR</sequence>
<name>A0ABU8R3W9_9PSED</name>
<keyword evidence="2" id="KW-1185">Reference proteome</keyword>
<dbReference type="Proteomes" id="UP001377692">
    <property type="component" value="Unassembled WGS sequence"/>
</dbReference>
<reference evidence="1 2" key="1">
    <citation type="submission" date="2024-02" db="EMBL/GenBank/DDBJ databases">
        <title>Identification of pathogenicity and growth-promoting functions of Pseudomonas putida variants.</title>
        <authorList>
            <person name="Sun J."/>
        </authorList>
    </citation>
    <scope>NUCLEOTIDE SEQUENCE [LARGE SCALE GENOMIC DNA]</scope>
    <source>
        <strain evidence="1 2">A04</strain>
    </source>
</reference>
<dbReference type="RefSeq" id="WP_186703468.1">
    <property type="nucleotide sequence ID" value="NZ_JABWRY020000001.1"/>
</dbReference>
<evidence type="ECO:0000313" key="1">
    <source>
        <dbReference type="EMBL" id="MEJ5904541.1"/>
    </source>
</evidence>
<proteinExistence type="predicted"/>
<organism evidence="1 2">
    <name type="scientific">Pseudomonas kermanshahensis</name>
    <dbReference type="NCBI Taxonomy" id="2745482"/>
    <lineage>
        <taxon>Bacteria</taxon>
        <taxon>Pseudomonadati</taxon>
        <taxon>Pseudomonadota</taxon>
        <taxon>Gammaproteobacteria</taxon>
        <taxon>Pseudomonadales</taxon>
        <taxon>Pseudomonadaceae</taxon>
        <taxon>Pseudomonas</taxon>
    </lineage>
</organism>
<protein>
    <submittedName>
        <fullName evidence="1">Uncharacterized protein</fullName>
    </submittedName>
</protein>
<accession>A0ABU8R3W9</accession>
<gene>
    <name evidence="1" type="ORF">V7V80_07600</name>
</gene>
<comment type="caution">
    <text evidence="1">The sequence shown here is derived from an EMBL/GenBank/DDBJ whole genome shotgun (WGS) entry which is preliminary data.</text>
</comment>
<dbReference type="EMBL" id="JBBHLD010000004">
    <property type="protein sequence ID" value="MEJ5904541.1"/>
    <property type="molecule type" value="Genomic_DNA"/>
</dbReference>